<sequence>MPIAVLGPTALDCRDPRALAEFYAQVLGGTVKQVHEDWIELTLEGGARLAFQHVPGHVAPQWPGTTGAQQLHLDLEVPRAELDSAQERVLALGATLLDAGDGERGWRVYADPAGHPFCLCAC</sequence>
<dbReference type="Pfam" id="PF18029">
    <property type="entry name" value="Glyoxalase_6"/>
    <property type="match status" value="1"/>
</dbReference>
<name>A0ABW2GND0_9ACTN</name>
<organism evidence="2 3">
    <name type="scientific">Streptomyces polyrhachis</name>
    <dbReference type="NCBI Taxonomy" id="1282885"/>
    <lineage>
        <taxon>Bacteria</taxon>
        <taxon>Bacillati</taxon>
        <taxon>Actinomycetota</taxon>
        <taxon>Actinomycetes</taxon>
        <taxon>Kitasatosporales</taxon>
        <taxon>Streptomycetaceae</taxon>
        <taxon>Streptomyces</taxon>
    </lineage>
</organism>
<gene>
    <name evidence="2" type="ORF">ACFQLX_23135</name>
</gene>
<dbReference type="PROSITE" id="PS51819">
    <property type="entry name" value="VOC"/>
    <property type="match status" value="1"/>
</dbReference>
<dbReference type="CDD" id="cd06587">
    <property type="entry name" value="VOC"/>
    <property type="match status" value="1"/>
</dbReference>
<dbReference type="PANTHER" id="PTHR35908">
    <property type="entry name" value="HYPOTHETICAL FUSION PROTEIN"/>
    <property type="match status" value="1"/>
</dbReference>
<evidence type="ECO:0000313" key="2">
    <source>
        <dbReference type="EMBL" id="MFC7221028.1"/>
    </source>
</evidence>
<dbReference type="SUPFAM" id="SSF54593">
    <property type="entry name" value="Glyoxalase/Bleomycin resistance protein/Dihydroxybiphenyl dioxygenase"/>
    <property type="match status" value="1"/>
</dbReference>
<feature type="domain" description="VOC" evidence="1">
    <location>
        <begin position="5"/>
        <end position="122"/>
    </location>
</feature>
<dbReference type="InterPro" id="IPR029068">
    <property type="entry name" value="Glyas_Bleomycin-R_OHBP_Dase"/>
</dbReference>
<proteinExistence type="predicted"/>
<dbReference type="Gene3D" id="3.10.180.10">
    <property type="entry name" value="2,3-Dihydroxybiphenyl 1,2-Dioxygenase, domain 1"/>
    <property type="match status" value="1"/>
</dbReference>
<dbReference type="EMBL" id="JBHSZO010000048">
    <property type="protein sequence ID" value="MFC7221028.1"/>
    <property type="molecule type" value="Genomic_DNA"/>
</dbReference>
<keyword evidence="3" id="KW-1185">Reference proteome</keyword>
<dbReference type="PANTHER" id="PTHR35908:SF1">
    <property type="entry name" value="CONSERVED PROTEIN"/>
    <property type="match status" value="1"/>
</dbReference>
<accession>A0ABW2GND0</accession>
<comment type="caution">
    <text evidence="2">The sequence shown here is derived from an EMBL/GenBank/DDBJ whole genome shotgun (WGS) entry which is preliminary data.</text>
</comment>
<dbReference type="InterPro" id="IPR037523">
    <property type="entry name" value="VOC_core"/>
</dbReference>
<evidence type="ECO:0000259" key="1">
    <source>
        <dbReference type="PROSITE" id="PS51819"/>
    </source>
</evidence>
<dbReference type="RefSeq" id="WP_386418112.1">
    <property type="nucleotide sequence ID" value="NZ_JBHSZO010000048.1"/>
</dbReference>
<dbReference type="InterPro" id="IPR041581">
    <property type="entry name" value="Glyoxalase_6"/>
</dbReference>
<reference evidence="3" key="1">
    <citation type="journal article" date="2019" name="Int. J. Syst. Evol. Microbiol.">
        <title>The Global Catalogue of Microorganisms (GCM) 10K type strain sequencing project: providing services to taxonomists for standard genome sequencing and annotation.</title>
        <authorList>
            <consortium name="The Broad Institute Genomics Platform"/>
            <consortium name="The Broad Institute Genome Sequencing Center for Infectious Disease"/>
            <person name="Wu L."/>
            <person name="Ma J."/>
        </authorList>
    </citation>
    <scope>NUCLEOTIDE SEQUENCE [LARGE SCALE GENOMIC DNA]</scope>
    <source>
        <strain evidence="3">CGMCC 1.13681</strain>
    </source>
</reference>
<evidence type="ECO:0000313" key="3">
    <source>
        <dbReference type="Proteomes" id="UP001596413"/>
    </source>
</evidence>
<protein>
    <submittedName>
        <fullName evidence="2">VOC family protein</fullName>
    </submittedName>
</protein>
<dbReference type="Proteomes" id="UP001596413">
    <property type="component" value="Unassembled WGS sequence"/>
</dbReference>